<dbReference type="AlphaFoldDB" id="A0A8T4HEN4"/>
<dbReference type="Proteomes" id="UP000679691">
    <property type="component" value="Unassembled WGS sequence"/>
</dbReference>
<protein>
    <submittedName>
        <fullName evidence="2">LPS export ABC transporter periplasmic protein LptC</fullName>
    </submittedName>
</protein>
<dbReference type="PROSITE" id="PS51257">
    <property type="entry name" value="PROKAR_LIPOPROTEIN"/>
    <property type="match status" value="1"/>
</dbReference>
<proteinExistence type="predicted"/>
<evidence type="ECO:0000313" key="2">
    <source>
        <dbReference type="EMBL" id="MBP3943171.1"/>
    </source>
</evidence>
<keyword evidence="3" id="KW-1185">Reference proteome</keyword>
<gene>
    <name evidence="2" type="primary">lptC</name>
    <name evidence="2" type="ORF">J5U18_06275</name>
</gene>
<dbReference type="NCBIfam" id="TIGR04409">
    <property type="entry name" value="LptC_YrbK"/>
    <property type="match status" value="1"/>
</dbReference>
<name>A0A8T4HEN4_9SPHI</name>
<evidence type="ECO:0000256" key="1">
    <source>
        <dbReference type="SAM" id="SignalP"/>
    </source>
</evidence>
<feature type="signal peptide" evidence="1">
    <location>
        <begin position="1"/>
        <end position="28"/>
    </location>
</feature>
<evidence type="ECO:0000313" key="3">
    <source>
        <dbReference type="Proteomes" id="UP000679691"/>
    </source>
</evidence>
<keyword evidence="1" id="KW-0732">Signal</keyword>
<dbReference type="GO" id="GO:0005886">
    <property type="term" value="C:plasma membrane"/>
    <property type="evidence" value="ECO:0007669"/>
    <property type="project" value="InterPro"/>
</dbReference>
<dbReference type="InterPro" id="IPR010664">
    <property type="entry name" value="LipoPS_assembly_LptC-rel"/>
</dbReference>
<dbReference type="GO" id="GO:0015221">
    <property type="term" value="F:lipopolysaccharide transmembrane transporter activity"/>
    <property type="evidence" value="ECO:0007669"/>
    <property type="project" value="InterPro"/>
</dbReference>
<dbReference type="Pfam" id="PF06835">
    <property type="entry name" value="LptC"/>
    <property type="match status" value="1"/>
</dbReference>
<reference evidence="2" key="1">
    <citation type="submission" date="2021-03" db="EMBL/GenBank/DDBJ databases">
        <authorList>
            <person name="Lu T."/>
            <person name="Wang Q."/>
            <person name="Han X."/>
        </authorList>
    </citation>
    <scope>NUCLEOTIDE SEQUENCE</scope>
    <source>
        <strain evidence="2">WQ 2009</strain>
    </source>
</reference>
<accession>A0A8T4HEN4</accession>
<dbReference type="Gene3D" id="2.60.450.10">
    <property type="entry name" value="Lipopolysaccharide (LPS) transport protein A like domain"/>
    <property type="match status" value="1"/>
</dbReference>
<comment type="caution">
    <text evidence="2">The sequence shown here is derived from an EMBL/GenBank/DDBJ whole genome shotgun (WGS) entry which is preliminary data.</text>
</comment>
<feature type="chain" id="PRO_5035881940" evidence="1">
    <location>
        <begin position="29"/>
        <end position="202"/>
    </location>
</feature>
<sequence length="202" mass="23158">MHRQACKIRIPYLPLSTFCLLGALSLGACETDLKEVDRIANIKKEEAVDISKNIKVIYSDSSRVKAELTSPELRISHDSLQTYEFKKGIQIIFFDEQTKETQRITSNYAIQRVDKKTTEFKNNVIVTMIDGTVIKTEELIYDEAAENFYNNQPIQAFFKDNRGNLQGSSFTSDKDFKRINIQNSTGIYYIQNSSAFPKFSPQ</sequence>
<dbReference type="InterPro" id="IPR026265">
    <property type="entry name" value="LptC"/>
</dbReference>
<organism evidence="2 3">
    <name type="scientific">Rhinopithecimicrobium faecis</name>
    <dbReference type="NCBI Taxonomy" id="2820698"/>
    <lineage>
        <taxon>Bacteria</taxon>
        <taxon>Pseudomonadati</taxon>
        <taxon>Bacteroidota</taxon>
        <taxon>Sphingobacteriia</taxon>
        <taxon>Sphingobacteriales</taxon>
        <taxon>Sphingobacteriaceae</taxon>
        <taxon>Rhinopithecimicrobium</taxon>
    </lineage>
</organism>
<dbReference type="EMBL" id="JAGKSB010000005">
    <property type="protein sequence ID" value="MBP3943171.1"/>
    <property type="molecule type" value="Genomic_DNA"/>
</dbReference>